<organism evidence="1 2">
    <name type="scientific">Paenibacillus agaridevorans</name>
    <dbReference type="NCBI Taxonomy" id="171404"/>
    <lineage>
        <taxon>Bacteria</taxon>
        <taxon>Bacillati</taxon>
        <taxon>Bacillota</taxon>
        <taxon>Bacilli</taxon>
        <taxon>Bacillales</taxon>
        <taxon>Paenibacillaceae</taxon>
        <taxon>Paenibacillus</taxon>
    </lineage>
</organism>
<proteinExistence type="predicted"/>
<dbReference type="Pfam" id="PF14398">
    <property type="entry name" value="ATPgrasp_YheCD"/>
    <property type="match status" value="1"/>
</dbReference>
<comment type="caution">
    <text evidence="1">The sequence shown here is derived from an EMBL/GenBank/DDBJ whole genome shotgun (WGS) entry which is preliminary data.</text>
</comment>
<sequence length="230" mass="25970">MVPDTESYSLANMRKLAKRYNSLYIKPDVGSLGIGISKLSRQNGGYLLKETSSKSQRSRSFGTLEAAYRHLKAKGRGKLIVQQAIKLDKVDGKPYDIRAMVQRKPGGAWTCTGFIVKVGGKGMIVTNYYQGGAVWKLRKLHRRLGLNAQESNYREEQLRSEAITIAKTLSARQSGMREMGIDFARDRGGKLWILEVNSNHPQFHPFKAIDRTAYDRIKEYAASYGRYDAK</sequence>
<dbReference type="AlphaFoldDB" id="A0A2R5F281"/>
<protein>
    <recommendedName>
        <fullName evidence="3">ATP-grasp domain-containing protein</fullName>
    </recommendedName>
</protein>
<evidence type="ECO:0008006" key="3">
    <source>
        <dbReference type="Google" id="ProtNLM"/>
    </source>
</evidence>
<reference evidence="1 2" key="1">
    <citation type="submission" date="2017-08" db="EMBL/GenBank/DDBJ databases">
        <title>Substantial Increase in Enzyme Production by Combined Drug-Resistance Mutations in Paenibacillus agaridevorans.</title>
        <authorList>
            <person name="Tanaka Y."/>
            <person name="Funane K."/>
            <person name="Hosaka T."/>
            <person name="Shiwa Y."/>
            <person name="Fujita N."/>
            <person name="Miyazaki T."/>
            <person name="Yoshikawa H."/>
            <person name="Murakami K."/>
            <person name="Kasahara K."/>
            <person name="Inaoka T."/>
            <person name="Hiraga Y."/>
            <person name="Ochi K."/>
        </authorList>
    </citation>
    <scope>NUCLEOTIDE SEQUENCE [LARGE SCALE GENOMIC DNA]</scope>
    <source>
        <strain evidence="1 2">T-3040</strain>
    </source>
</reference>
<keyword evidence="2" id="KW-1185">Reference proteome</keyword>
<dbReference type="SUPFAM" id="SSF56059">
    <property type="entry name" value="Glutathione synthetase ATP-binding domain-like"/>
    <property type="match status" value="1"/>
</dbReference>
<name>A0A2R5F281_9BACL</name>
<gene>
    <name evidence="1" type="ORF">PAT3040_04613</name>
</gene>
<accession>A0A2R5F281</accession>
<dbReference type="Gene3D" id="3.30.470.20">
    <property type="entry name" value="ATP-grasp fold, B domain"/>
    <property type="match status" value="1"/>
</dbReference>
<evidence type="ECO:0000313" key="2">
    <source>
        <dbReference type="Proteomes" id="UP000245202"/>
    </source>
</evidence>
<evidence type="ECO:0000313" key="1">
    <source>
        <dbReference type="EMBL" id="GBG09931.1"/>
    </source>
</evidence>
<dbReference type="EMBL" id="BDQX01000281">
    <property type="protein sequence ID" value="GBG09931.1"/>
    <property type="molecule type" value="Genomic_DNA"/>
</dbReference>
<dbReference type="InterPro" id="IPR026838">
    <property type="entry name" value="YheC/D"/>
</dbReference>
<dbReference type="Proteomes" id="UP000245202">
    <property type="component" value="Unassembled WGS sequence"/>
</dbReference>